<feature type="compositionally biased region" description="Acidic residues" evidence="1">
    <location>
        <begin position="301"/>
        <end position="316"/>
    </location>
</feature>
<dbReference type="OMA" id="PVFWANQ"/>
<name>A0A179H6I5_PURLI</name>
<evidence type="ECO:0000256" key="1">
    <source>
        <dbReference type="SAM" id="MobiDB-lite"/>
    </source>
</evidence>
<comment type="caution">
    <text evidence="5">The sequence shown here is derived from an EMBL/GenBank/DDBJ whole genome shotgun (WGS) entry which is preliminary data.</text>
</comment>
<feature type="compositionally biased region" description="Low complexity" evidence="1">
    <location>
        <begin position="85"/>
        <end position="95"/>
    </location>
</feature>
<dbReference type="GeneID" id="28890279"/>
<feature type="region of interest" description="Disordered" evidence="1">
    <location>
        <begin position="85"/>
        <end position="114"/>
    </location>
</feature>
<dbReference type="Pfam" id="PF04179">
    <property type="entry name" value="Init_tRNA_PT"/>
    <property type="match status" value="1"/>
</dbReference>
<dbReference type="PANTHER" id="PTHR31811:SF0">
    <property type="entry name" value="TRNA A64-2'-O-RIBOSYLPHOSPHATE TRANSFERASE"/>
    <property type="match status" value="1"/>
</dbReference>
<dbReference type="AlphaFoldDB" id="A0A179H6I5"/>
<dbReference type="InterPro" id="IPR033449">
    <property type="entry name" value="Rit1_N"/>
</dbReference>
<feature type="compositionally biased region" description="Basic residues" evidence="1">
    <location>
        <begin position="96"/>
        <end position="112"/>
    </location>
</feature>
<dbReference type="Proteomes" id="UP000078240">
    <property type="component" value="Unassembled WGS sequence"/>
</dbReference>
<dbReference type="KEGG" id="plj:28890279"/>
<evidence type="ECO:0000259" key="2">
    <source>
        <dbReference type="Pfam" id="PF04179"/>
    </source>
</evidence>
<feature type="domain" description="Rit1 N-terminal" evidence="3">
    <location>
        <begin position="109"/>
        <end position="388"/>
    </location>
</feature>
<feature type="region of interest" description="Disordered" evidence="1">
    <location>
        <begin position="1"/>
        <end position="29"/>
    </location>
</feature>
<reference evidence="5 6" key="1">
    <citation type="submission" date="2016-02" db="EMBL/GenBank/DDBJ databases">
        <title>Biosynthesis of antibiotic leucinostatins and their inhibition on Phytophthora in bio-control Purpureocillium lilacinum.</title>
        <authorList>
            <person name="Wang G."/>
            <person name="Liu Z."/>
            <person name="Lin R."/>
            <person name="Li E."/>
            <person name="Mao Z."/>
            <person name="Ling J."/>
            <person name="Yin W."/>
            <person name="Xie B."/>
        </authorList>
    </citation>
    <scope>NUCLEOTIDE SEQUENCE [LARGE SCALE GENOMIC DNA]</scope>
    <source>
        <strain evidence="4">PLBJ-1</strain>
        <strain evidence="5">PLFJ-1</strain>
    </source>
</reference>
<organism evidence="5 6">
    <name type="scientific">Purpureocillium lilacinum</name>
    <name type="common">Paecilomyces lilacinus</name>
    <dbReference type="NCBI Taxonomy" id="33203"/>
    <lineage>
        <taxon>Eukaryota</taxon>
        <taxon>Fungi</taxon>
        <taxon>Dikarya</taxon>
        <taxon>Ascomycota</taxon>
        <taxon>Pezizomycotina</taxon>
        <taxon>Sordariomycetes</taxon>
        <taxon>Hypocreomycetidae</taxon>
        <taxon>Hypocreales</taxon>
        <taxon>Ophiocordycipitaceae</taxon>
        <taxon>Purpureocillium</taxon>
    </lineage>
</organism>
<evidence type="ECO:0000313" key="5">
    <source>
        <dbReference type="EMBL" id="OAQ85767.1"/>
    </source>
</evidence>
<dbReference type="GO" id="GO:0019988">
    <property type="term" value="P:charged-tRNA amino acid modification"/>
    <property type="evidence" value="ECO:0007669"/>
    <property type="project" value="InterPro"/>
</dbReference>
<evidence type="ECO:0000313" key="4">
    <source>
        <dbReference type="EMBL" id="OAQ77217.1"/>
    </source>
</evidence>
<gene>
    <name evidence="4" type="ORF">VFPBJ_07689</name>
    <name evidence="5" type="ORF">VFPFJ_08156</name>
</gene>
<dbReference type="GO" id="GO:0005737">
    <property type="term" value="C:cytoplasm"/>
    <property type="evidence" value="ECO:0007669"/>
    <property type="project" value="TreeGrafter"/>
</dbReference>
<feature type="compositionally biased region" description="Low complexity" evidence="1">
    <location>
        <begin position="1"/>
        <end position="22"/>
    </location>
</feature>
<dbReference type="PANTHER" id="PTHR31811">
    <property type="entry name" value="TRNA A64-2'-O-RIBOSYLPHOSPHATE TRANSFERASE"/>
    <property type="match status" value="1"/>
</dbReference>
<feature type="region of interest" description="Disordered" evidence="1">
    <location>
        <begin position="449"/>
        <end position="469"/>
    </location>
</feature>
<dbReference type="RefSeq" id="XP_018176624.1">
    <property type="nucleotide sequence ID" value="XM_018325230.1"/>
</dbReference>
<dbReference type="GO" id="GO:0043399">
    <property type="term" value="F:tRNA adenosine(64)-2'-O-ribosylphosphate transferase activity"/>
    <property type="evidence" value="ECO:0007669"/>
    <property type="project" value="InterPro"/>
</dbReference>
<sequence>MASDDPAGLSSASAAATGSGSTRPPRHTDLIFPSAEQHASMSSLLGSLKRSTLSVHNRLASIHADARFVSRAAAALSTTTVATTTDSTAMNTTKNGKTKRGKRQRQRQRQRRPLVANERCGSWYVPPGAKAASAYFKSTDGHERAWKFSTRRLNLHLVEMIEKNDGYYTSRMPDALSTTVPVWCAVLNRVLLPHHPLSQELHLPPHLLPSTHAQVSALLPAFADSLRALRLGDALPRCLTKPLRPLWVTQDSALRFRDEDVDVGNDADEGVDGRDDDGDGDGDGVEVVDEEGYDHSGSGAEEQEEEQEEEEDDDDGTLFQDYRPVICLTASKRILAGTEADAGGYIQGAADDTENWAHGLTPSLFWAHTAELLSAPDDALPDLIASLVASASSSSSIPSSSSPTAATGTSTATTTAGTASSPSSSSTTTPLITTHRLTPQISVCALPLGASATAPPPAPEDSAGARRGPTTCHIALGSAPTPKDTWVRSPTYMNVGLGKNKTAARNLRLALPEICSFAAKFLEKRGPDDQDGSGASLSELKGQQRPQIIIGCESGKDVSIGAALALSCYLFDDEGRVRAPTEGASFTKMLVKIRLGGIMTAYPECNPSRQTLQSVNSFLMDWRN</sequence>
<feature type="region of interest" description="Disordered" evidence="1">
    <location>
        <begin position="259"/>
        <end position="319"/>
    </location>
</feature>
<accession>A0A179H6I5</accession>
<feature type="compositionally biased region" description="Acidic residues" evidence="1">
    <location>
        <begin position="259"/>
        <end position="292"/>
    </location>
</feature>
<keyword evidence="5" id="KW-0808">Transferase</keyword>
<evidence type="ECO:0000259" key="3">
    <source>
        <dbReference type="Pfam" id="PF17184"/>
    </source>
</evidence>
<dbReference type="Proteomes" id="UP000078340">
    <property type="component" value="Unassembled WGS sequence"/>
</dbReference>
<dbReference type="EMBL" id="LSBI01000007">
    <property type="protein sequence ID" value="OAQ85767.1"/>
    <property type="molecule type" value="Genomic_DNA"/>
</dbReference>
<evidence type="ECO:0000313" key="6">
    <source>
        <dbReference type="Proteomes" id="UP000078340"/>
    </source>
</evidence>
<dbReference type="Pfam" id="PF17184">
    <property type="entry name" value="Rit1_C"/>
    <property type="match status" value="1"/>
</dbReference>
<proteinExistence type="predicted"/>
<feature type="domain" description="Rit1 DUSP-like" evidence="2">
    <location>
        <begin position="492"/>
        <end position="619"/>
    </location>
</feature>
<dbReference type="InterPro" id="IPR007306">
    <property type="entry name" value="Rit1"/>
</dbReference>
<feature type="region of interest" description="Disordered" evidence="1">
    <location>
        <begin position="392"/>
        <end position="430"/>
    </location>
</feature>
<dbReference type="EMBL" id="LSBH01000006">
    <property type="protein sequence ID" value="OAQ77217.1"/>
    <property type="molecule type" value="Genomic_DNA"/>
</dbReference>
<protein>
    <submittedName>
        <fullName evidence="5">2'-O-ribosyl phosphate transferase RIT1</fullName>
    </submittedName>
</protein>
<dbReference type="InterPro" id="IPR033421">
    <property type="entry name" value="Rit1_DUSP-like"/>
</dbReference>
<dbReference type="STRING" id="33203.A0A179H6I5"/>